<dbReference type="PANTHER" id="PTHR43317">
    <property type="entry name" value="THERMOSPERMINE SYNTHASE ACAULIS5"/>
    <property type="match status" value="1"/>
</dbReference>
<proteinExistence type="inferred from homology"/>
<dbReference type="Gene3D" id="3.40.50.150">
    <property type="entry name" value="Vaccinia Virus protein VP39"/>
    <property type="match status" value="1"/>
</dbReference>
<dbReference type="PANTHER" id="PTHR43317:SF1">
    <property type="entry name" value="THERMOSPERMINE SYNTHASE ACAULIS5"/>
    <property type="match status" value="1"/>
</dbReference>
<dbReference type="SUPFAM" id="SSF53335">
    <property type="entry name" value="S-adenosyl-L-methionine-dependent methyltransferases"/>
    <property type="match status" value="1"/>
</dbReference>
<evidence type="ECO:0000313" key="6">
    <source>
        <dbReference type="EMBL" id="MET7014702.1"/>
    </source>
</evidence>
<name>A0ABV2TLA1_9RHOO</name>
<evidence type="ECO:0000256" key="1">
    <source>
        <dbReference type="ARBA" id="ARBA00007867"/>
    </source>
</evidence>
<feature type="domain" description="PABS" evidence="5">
    <location>
        <begin position="1"/>
        <end position="217"/>
    </location>
</feature>
<comment type="caution">
    <text evidence="6">The sequence shown here is derived from an EMBL/GenBank/DDBJ whole genome shotgun (WGS) entry which is preliminary data.</text>
</comment>
<protein>
    <submittedName>
        <fullName evidence="6">Spermidine synthase</fullName>
    </submittedName>
</protein>
<keyword evidence="2 4" id="KW-0808">Transferase</keyword>
<dbReference type="RefSeq" id="WP_354601161.1">
    <property type="nucleotide sequence ID" value="NZ_JBEWZI010000010.1"/>
</dbReference>
<reference evidence="6 7" key="1">
    <citation type="submission" date="2024-07" db="EMBL/GenBank/DDBJ databases">
        <title>Uliginosibacterium flavum JJ3220;KACC:17644.</title>
        <authorList>
            <person name="Kim M.K."/>
        </authorList>
    </citation>
    <scope>NUCLEOTIDE SEQUENCE [LARGE SCALE GENOMIC DNA]</scope>
    <source>
        <strain evidence="6 7">KACC:17644</strain>
    </source>
</reference>
<dbReference type="PROSITE" id="PS51006">
    <property type="entry name" value="PABS_2"/>
    <property type="match status" value="1"/>
</dbReference>
<sequence length="256" mass="28490">MSQSSIDVSEEAGIRYLHFGSEWVQGAMRIRRSIDLELEYTREMMFGLLLRGGFTAEAKWPKRILLIGLGAGSLTKFCYWKLPQARVTTVEIDESVWAAASFHFKLPPEDIRLSIVIDDGVDFMTRPGPGYDYILIDGYDEDAKVGLLDSLPFYQACWARLNEGGMLATNLFGRSRKYGPPLKRLSEAFEGRSLALPQGESGNVIALATRGAEIAVSLTELRERAVQLKAATGLDLRPTLKRLEQSTTLQDGALRI</sequence>
<keyword evidence="3 4" id="KW-0620">Polyamine biosynthesis</keyword>
<evidence type="ECO:0000256" key="2">
    <source>
        <dbReference type="ARBA" id="ARBA00022679"/>
    </source>
</evidence>
<dbReference type="EMBL" id="JBEWZI010000010">
    <property type="protein sequence ID" value="MET7014702.1"/>
    <property type="molecule type" value="Genomic_DNA"/>
</dbReference>
<gene>
    <name evidence="6" type="ORF">ABXR19_10925</name>
</gene>
<evidence type="ECO:0000259" key="5">
    <source>
        <dbReference type="PROSITE" id="PS51006"/>
    </source>
</evidence>
<accession>A0ABV2TLA1</accession>
<evidence type="ECO:0000313" key="7">
    <source>
        <dbReference type="Proteomes" id="UP001549691"/>
    </source>
</evidence>
<dbReference type="InterPro" id="IPR029063">
    <property type="entry name" value="SAM-dependent_MTases_sf"/>
</dbReference>
<evidence type="ECO:0000256" key="4">
    <source>
        <dbReference type="PROSITE-ProRule" id="PRU00354"/>
    </source>
</evidence>
<comment type="similarity">
    <text evidence="1">Belongs to the spermidine/spermine synthase family.</text>
</comment>
<dbReference type="Pfam" id="PF01564">
    <property type="entry name" value="Spermine_synth"/>
    <property type="match status" value="1"/>
</dbReference>
<dbReference type="InterPro" id="IPR030374">
    <property type="entry name" value="PABS"/>
</dbReference>
<evidence type="ECO:0000256" key="3">
    <source>
        <dbReference type="ARBA" id="ARBA00023115"/>
    </source>
</evidence>
<dbReference type="Proteomes" id="UP001549691">
    <property type="component" value="Unassembled WGS sequence"/>
</dbReference>
<keyword evidence="7" id="KW-1185">Reference proteome</keyword>
<organism evidence="6 7">
    <name type="scientific">Uliginosibacterium flavum</name>
    <dbReference type="NCBI Taxonomy" id="1396831"/>
    <lineage>
        <taxon>Bacteria</taxon>
        <taxon>Pseudomonadati</taxon>
        <taxon>Pseudomonadota</taxon>
        <taxon>Betaproteobacteria</taxon>
        <taxon>Rhodocyclales</taxon>
        <taxon>Zoogloeaceae</taxon>
        <taxon>Uliginosibacterium</taxon>
    </lineage>
</organism>
<feature type="active site" description="Proton acceptor" evidence="4">
    <location>
        <position position="137"/>
    </location>
</feature>